<feature type="domain" description="DUF6570" evidence="2">
    <location>
        <begin position="4"/>
        <end position="127"/>
    </location>
</feature>
<reference evidence="3" key="1">
    <citation type="submission" date="2021-12" db="EMBL/GenBank/DDBJ databases">
        <authorList>
            <person name="King R."/>
        </authorList>
    </citation>
    <scope>NUCLEOTIDE SEQUENCE</scope>
</reference>
<sequence length="766" mass="85449">MEVPPTPPEIACLNSFEKMFIQLAKAFQVVVKAGTVMNKNIPATNLNSKVVGRTFHLPLPLERSIQRVLNSERTVLPDQQLFILVRGLPTKNRKIWESVVNFSNVLRALRWLKNNNPLYQNIEMPQSAEELLQYNPDTDISFMEIMLWERLSLYRLKFPTFGSIDEACFAPWLFVRIHGFPWPAIEIGPKSYSPEDLAQLFKCLSENPGALEAAISSSVHESHATENISSHATKNISSHATKNISSQLFFKPAASESSATPKLSQTLCLKRKAATPAKEQYPEFTREVIFVEPDCFKVPTGKLLKNYRKQKRIRDTAFFLKKFTEVDIEEKIKKIFKDHIKNDENLDILIEEDGDLVHIDLEPGLHLTGDILAKNTRTVFFARVHSQEVPPDSDVSDADAHDTDVFSERLQSSVTLEPQKSHQQKALKFKSSSTKTLPSINYAEILSKEIFSDSDVEVLSIKHKEVLEDGADVVTSSDDDVFLPRRVKTLKDSGSLGLNGAIVKEPRGKKWKKQTASESNLSLPGTSSSNSSQLNGKIVAATPTGPWYFTDELGVCHKLEDVEVEDMKKSINEIITSCNSLIKSCEVKRISISRGPGEAVLKQLRSELQAIKPFSSLVVRFTKESGVGSGPLREMFSLALQGIHESNLLEGDDYAKSLTNKLEGIKSGAFHDIGQIIALSIVHNGPCPVFFTNVFFRLLFDLDVHAVLTDVTDAHVKDELRKVQEETICSAANVAMLNCSVFASAGAYCHLSSENFEDEKKIALEG</sequence>
<evidence type="ECO:0000259" key="2">
    <source>
        <dbReference type="Pfam" id="PF20209"/>
    </source>
</evidence>
<name>A0A9P0F1X3_BEMTA</name>
<accession>A0A9P0F1X3</accession>
<dbReference type="Gene3D" id="3.90.1750.10">
    <property type="entry name" value="Hect, E3 ligase catalytic domains"/>
    <property type="match status" value="1"/>
</dbReference>
<dbReference type="SUPFAM" id="SSF56204">
    <property type="entry name" value="Hect, E3 ligase catalytic domain"/>
    <property type="match status" value="1"/>
</dbReference>
<dbReference type="AlphaFoldDB" id="A0A9P0F1X3"/>
<dbReference type="Proteomes" id="UP001152759">
    <property type="component" value="Chromosome 4"/>
</dbReference>
<dbReference type="GO" id="GO:0004842">
    <property type="term" value="F:ubiquitin-protein transferase activity"/>
    <property type="evidence" value="ECO:0007669"/>
    <property type="project" value="InterPro"/>
</dbReference>
<dbReference type="InterPro" id="IPR046700">
    <property type="entry name" value="DUF6570"/>
</dbReference>
<feature type="region of interest" description="Disordered" evidence="1">
    <location>
        <begin position="507"/>
        <end position="534"/>
    </location>
</feature>
<protein>
    <recommendedName>
        <fullName evidence="2">DUF6570 domain-containing protein</fullName>
    </recommendedName>
</protein>
<dbReference type="Pfam" id="PF20209">
    <property type="entry name" value="DUF6570"/>
    <property type="match status" value="1"/>
</dbReference>
<evidence type="ECO:0000313" key="3">
    <source>
        <dbReference type="EMBL" id="CAH0388423.1"/>
    </source>
</evidence>
<gene>
    <name evidence="3" type="ORF">BEMITA_LOCUS7337</name>
</gene>
<keyword evidence="4" id="KW-1185">Reference proteome</keyword>
<dbReference type="EMBL" id="OU963865">
    <property type="protein sequence ID" value="CAH0388423.1"/>
    <property type="molecule type" value="Genomic_DNA"/>
</dbReference>
<organism evidence="3 4">
    <name type="scientific">Bemisia tabaci</name>
    <name type="common">Sweetpotato whitefly</name>
    <name type="synonym">Aleurodes tabaci</name>
    <dbReference type="NCBI Taxonomy" id="7038"/>
    <lineage>
        <taxon>Eukaryota</taxon>
        <taxon>Metazoa</taxon>
        <taxon>Ecdysozoa</taxon>
        <taxon>Arthropoda</taxon>
        <taxon>Hexapoda</taxon>
        <taxon>Insecta</taxon>
        <taxon>Pterygota</taxon>
        <taxon>Neoptera</taxon>
        <taxon>Paraneoptera</taxon>
        <taxon>Hemiptera</taxon>
        <taxon>Sternorrhyncha</taxon>
        <taxon>Aleyrodoidea</taxon>
        <taxon>Aleyrodidae</taxon>
        <taxon>Aleyrodinae</taxon>
        <taxon>Bemisia</taxon>
    </lineage>
</organism>
<feature type="compositionally biased region" description="Low complexity" evidence="1">
    <location>
        <begin position="517"/>
        <end position="534"/>
    </location>
</feature>
<evidence type="ECO:0000313" key="4">
    <source>
        <dbReference type="Proteomes" id="UP001152759"/>
    </source>
</evidence>
<dbReference type="InterPro" id="IPR035983">
    <property type="entry name" value="Hect_E3_ubiquitin_ligase"/>
</dbReference>
<proteinExistence type="predicted"/>
<evidence type="ECO:0000256" key="1">
    <source>
        <dbReference type="SAM" id="MobiDB-lite"/>
    </source>
</evidence>